<dbReference type="CDD" id="cd07061">
    <property type="entry name" value="HP_HAP_like"/>
    <property type="match status" value="1"/>
</dbReference>
<dbReference type="Gene3D" id="3.40.50.1240">
    <property type="entry name" value="Phosphoglycerate mutase-like"/>
    <property type="match status" value="2"/>
</dbReference>
<dbReference type="PANTHER" id="PTHR11567:SF210">
    <property type="entry name" value="ACID PHOSPHATASE 5-RELATED"/>
    <property type="match status" value="1"/>
</dbReference>
<reference evidence="6" key="1">
    <citation type="submission" date="2017-02" db="UniProtKB">
        <authorList>
            <consortium name="WormBaseParasite"/>
        </authorList>
    </citation>
    <scope>IDENTIFICATION</scope>
</reference>
<sequence length="285" mass="32891">MHITLLQVFLLLFTAAFQLTAVECLRELVYVQAIWRHGDRAPTKYPYPNDKYTEQYWPRGWGHLTSTGMKQLYRLGHFFRQRYGNYIGSRYNVSEVRSSVMATSVDRATESAQAMLRGLFPMWQPVPFHSTTPGEPDPVSSDHNAKVGLAEVLRIHNLLHNMTQPDWLYKKWPNHNYDTTYEIVQKIKLRSRLNQFNSPTKAMLRGGLLAGHFLQRALNVSKGVRLSPSKMMLYSSHDVTIQPLLHALGINNDLLVPYAGCLIMEVYKTWAGKFEVEVCYHKLTF</sequence>
<feature type="signal peptide" evidence="3">
    <location>
        <begin position="1"/>
        <end position="24"/>
    </location>
</feature>
<dbReference type="EMBL" id="UYRR01000063">
    <property type="protein sequence ID" value="VDK17437.1"/>
    <property type="molecule type" value="Genomic_DNA"/>
</dbReference>
<evidence type="ECO:0000313" key="5">
    <source>
        <dbReference type="Proteomes" id="UP000267096"/>
    </source>
</evidence>
<evidence type="ECO:0000313" key="6">
    <source>
        <dbReference type="WBParaSite" id="ASIM_0000025701-mRNA-1"/>
    </source>
</evidence>
<dbReference type="AlphaFoldDB" id="A0A0M3IYD5"/>
<dbReference type="Proteomes" id="UP000267096">
    <property type="component" value="Unassembled WGS sequence"/>
</dbReference>
<reference evidence="4 5" key="2">
    <citation type="submission" date="2018-11" db="EMBL/GenBank/DDBJ databases">
        <authorList>
            <consortium name="Pathogen Informatics"/>
        </authorList>
    </citation>
    <scope>NUCLEOTIDE SEQUENCE [LARGE SCALE GENOMIC DNA]</scope>
</reference>
<evidence type="ECO:0000256" key="3">
    <source>
        <dbReference type="SAM" id="SignalP"/>
    </source>
</evidence>
<evidence type="ECO:0000313" key="4">
    <source>
        <dbReference type="EMBL" id="VDK17437.1"/>
    </source>
</evidence>
<protein>
    <submittedName>
        <fullName evidence="6">Lysosomal acid phosphatase</fullName>
    </submittedName>
</protein>
<dbReference type="InterPro" id="IPR033379">
    <property type="entry name" value="Acid_Pase_AS"/>
</dbReference>
<dbReference type="SUPFAM" id="SSF53254">
    <property type="entry name" value="Phosphoglycerate mutase-like"/>
    <property type="match status" value="1"/>
</dbReference>
<dbReference type="PROSITE" id="PS00616">
    <property type="entry name" value="HIS_ACID_PHOSPHAT_1"/>
    <property type="match status" value="1"/>
</dbReference>
<proteinExistence type="inferred from homology"/>
<keyword evidence="3" id="KW-0732">Signal</keyword>
<dbReference type="Pfam" id="PF00328">
    <property type="entry name" value="His_Phos_2"/>
    <property type="match status" value="2"/>
</dbReference>
<comment type="similarity">
    <text evidence="2">Belongs to the histidine acid phosphatase family.</text>
</comment>
<organism evidence="6">
    <name type="scientific">Anisakis simplex</name>
    <name type="common">Herring worm</name>
    <dbReference type="NCBI Taxonomy" id="6269"/>
    <lineage>
        <taxon>Eukaryota</taxon>
        <taxon>Metazoa</taxon>
        <taxon>Ecdysozoa</taxon>
        <taxon>Nematoda</taxon>
        <taxon>Chromadorea</taxon>
        <taxon>Rhabditida</taxon>
        <taxon>Spirurina</taxon>
        <taxon>Ascaridomorpha</taxon>
        <taxon>Ascaridoidea</taxon>
        <taxon>Anisakidae</taxon>
        <taxon>Anisakis</taxon>
        <taxon>Anisakis simplex complex</taxon>
    </lineage>
</organism>
<dbReference type="OrthoDB" id="258392at2759"/>
<dbReference type="InterPro" id="IPR000560">
    <property type="entry name" value="His_Pase_clade-2"/>
</dbReference>
<keyword evidence="5" id="KW-1185">Reference proteome</keyword>
<feature type="chain" id="PRO_5043120690" evidence="3">
    <location>
        <begin position="25"/>
        <end position="285"/>
    </location>
</feature>
<dbReference type="InterPro" id="IPR050645">
    <property type="entry name" value="Histidine_acid_phosphatase"/>
</dbReference>
<dbReference type="GO" id="GO:0003993">
    <property type="term" value="F:acid phosphatase activity"/>
    <property type="evidence" value="ECO:0007669"/>
    <property type="project" value="UniProtKB-EC"/>
</dbReference>
<dbReference type="InterPro" id="IPR029033">
    <property type="entry name" value="His_PPase_superfam"/>
</dbReference>
<dbReference type="WBParaSite" id="ASIM_0000025701-mRNA-1">
    <property type="protein sequence ID" value="ASIM_0000025701-mRNA-1"/>
    <property type="gene ID" value="ASIM_0000025701"/>
</dbReference>
<gene>
    <name evidence="4" type="ORF">ASIM_LOCUS168</name>
</gene>
<accession>A0A0M3IYD5</accession>
<evidence type="ECO:0000256" key="1">
    <source>
        <dbReference type="ARBA" id="ARBA00000032"/>
    </source>
</evidence>
<comment type="catalytic activity">
    <reaction evidence="1">
        <text>a phosphate monoester + H2O = an alcohol + phosphate</text>
        <dbReference type="Rhea" id="RHEA:15017"/>
        <dbReference type="ChEBI" id="CHEBI:15377"/>
        <dbReference type="ChEBI" id="CHEBI:30879"/>
        <dbReference type="ChEBI" id="CHEBI:43474"/>
        <dbReference type="ChEBI" id="CHEBI:67140"/>
        <dbReference type="EC" id="3.1.3.2"/>
    </reaction>
</comment>
<name>A0A0M3IYD5_ANISI</name>
<evidence type="ECO:0000256" key="2">
    <source>
        <dbReference type="ARBA" id="ARBA00005375"/>
    </source>
</evidence>
<dbReference type="PANTHER" id="PTHR11567">
    <property type="entry name" value="ACID PHOSPHATASE-RELATED"/>
    <property type="match status" value="1"/>
</dbReference>